<dbReference type="EC" id="5.2.1.8" evidence="8"/>
<evidence type="ECO:0000256" key="5">
    <source>
        <dbReference type="ARBA" id="ARBA00023110"/>
    </source>
</evidence>
<dbReference type="GO" id="GO:0005737">
    <property type="term" value="C:cytoplasm"/>
    <property type="evidence" value="ECO:0007669"/>
    <property type="project" value="UniProtKB-SubCell"/>
</dbReference>
<dbReference type="Pfam" id="PF00254">
    <property type="entry name" value="FKBP_C"/>
    <property type="match status" value="1"/>
</dbReference>
<name>A0A9R1BDX2_TRITD</name>
<dbReference type="PANTHER" id="PTHR10516:SF443">
    <property type="entry name" value="FK506-BINDING PROTEIN 59-RELATED"/>
    <property type="match status" value="1"/>
</dbReference>
<evidence type="ECO:0000313" key="11">
    <source>
        <dbReference type="EMBL" id="VAI61035.1"/>
    </source>
</evidence>
<keyword evidence="5 8" id="KW-0697">Rotamase</keyword>
<dbReference type="FunFam" id="3.10.50.40:FF:000031">
    <property type="entry name" value="Peptidylprolyl isomerase"/>
    <property type="match status" value="1"/>
</dbReference>
<evidence type="ECO:0000256" key="6">
    <source>
        <dbReference type="ARBA" id="ARBA00023157"/>
    </source>
</evidence>
<evidence type="ECO:0000256" key="4">
    <source>
        <dbReference type="ARBA" id="ARBA00022490"/>
    </source>
</evidence>
<evidence type="ECO:0000256" key="8">
    <source>
        <dbReference type="PROSITE-ProRule" id="PRU00277"/>
    </source>
</evidence>
<dbReference type="InterPro" id="IPR046357">
    <property type="entry name" value="PPIase_dom_sf"/>
</dbReference>
<evidence type="ECO:0000256" key="7">
    <source>
        <dbReference type="ARBA" id="ARBA00023235"/>
    </source>
</evidence>
<keyword evidence="12" id="KW-1185">Reference proteome</keyword>
<feature type="region of interest" description="Disordered" evidence="9">
    <location>
        <begin position="44"/>
        <end position="66"/>
    </location>
</feature>
<dbReference type="SUPFAM" id="SSF54534">
    <property type="entry name" value="FKBP-like"/>
    <property type="match status" value="1"/>
</dbReference>
<dbReference type="Gramene" id="TRITD6Bv1G183760.1">
    <property type="protein sequence ID" value="TRITD6Bv1G183760.1"/>
    <property type="gene ID" value="TRITD6Bv1G183760"/>
</dbReference>
<accession>A0A9R1BDX2</accession>
<dbReference type="Proteomes" id="UP000324705">
    <property type="component" value="Chromosome 6B"/>
</dbReference>
<evidence type="ECO:0000256" key="3">
    <source>
        <dbReference type="ARBA" id="ARBA00006577"/>
    </source>
</evidence>
<gene>
    <name evidence="11" type="ORF">TRITD_6Bv1G183760</name>
</gene>
<dbReference type="InterPro" id="IPR001179">
    <property type="entry name" value="PPIase_FKBP_dom"/>
</dbReference>
<dbReference type="GO" id="GO:0003755">
    <property type="term" value="F:peptidyl-prolyl cis-trans isomerase activity"/>
    <property type="evidence" value="ECO:0007669"/>
    <property type="project" value="UniProtKB-KW"/>
</dbReference>
<keyword evidence="4" id="KW-0963">Cytoplasm</keyword>
<organism evidence="11 12">
    <name type="scientific">Triticum turgidum subsp. durum</name>
    <name type="common">Durum wheat</name>
    <name type="synonym">Triticum durum</name>
    <dbReference type="NCBI Taxonomy" id="4567"/>
    <lineage>
        <taxon>Eukaryota</taxon>
        <taxon>Viridiplantae</taxon>
        <taxon>Streptophyta</taxon>
        <taxon>Embryophyta</taxon>
        <taxon>Tracheophyta</taxon>
        <taxon>Spermatophyta</taxon>
        <taxon>Magnoliopsida</taxon>
        <taxon>Liliopsida</taxon>
        <taxon>Poales</taxon>
        <taxon>Poaceae</taxon>
        <taxon>BOP clade</taxon>
        <taxon>Pooideae</taxon>
        <taxon>Triticodae</taxon>
        <taxon>Triticeae</taxon>
        <taxon>Triticinae</taxon>
        <taxon>Triticum</taxon>
    </lineage>
</organism>
<comment type="catalytic activity">
    <reaction evidence="1 8">
        <text>[protein]-peptidylproline (omega=180) = [protein]-peptidylproline (omega=0)</text>
        <dbReference type="Rhea" id="RHEA:16237"/>
        <dbReference type="Rhea" id="RHEA-COMP:10747"/>
        <dbReference type="Rhea" id="RHEA-COMP:10748"/>
        <dbReference type="ChEBI" id="CHEBI:83833"/>
        <dbReference type="ChEBI" id="CHEBI:83834"/>
        <dbReference type="EC" id="5.2.1.8"/>
    </reaction>
</comment>
<feature type="domain" description="PPIase FKBP-type" evidence="10">
    <location>
        <begin position="103"/>
        <end position="196"/>
    </location>
</feature>
<dbReference type="OMA" id="ETITVHC"/>
<protein>
    <recommendedName>
        <fullName evidence="8">peptidylprolyl isomerase</fullName>
        <ecNumber evidence="8">5.2.1.8</ecNumber>
    </recommendedName>
</protein>
<evidence type="ECO:0000313" key="12">
    <source>
        <dbReference type="Proteomes" id="UP000324705"/>
    </source>
</evidence>
<keyword evidence="6" id="KW-1015">Disulfide bond</keyword>
<dbReference type="Gene3D" id="3.10.50.40">
    <property type="match status" value="1"/>
</dbReference>
<evidence type="ECO:0000256" key="2">
    <source>
        <dbReference type="ARBA" id="ARBA00004496"/>
    </source>
</evidence>
<keyword evidence="7 8" id="KW-0413">Isomerase</keyword>
<dbReference type="AlphaFoldDB" id="A0A9R1BDX2"/>
<evidence type="ECO:0000256" key="9">
    <source>
        <dbReference type="SAM" id="MobiDB-lite"/>
    </source>
</evidence>
<comment type="subcellular location">
    <subcellularLocation>
        <location evidence="2">Cytoplasm</location>
    </subcellularLocation>
</comment>
<dbReference type="InterPro" id="IPR050689">
    <property type="entry name" value="FKBP-type_PPIase"/>
</dbReference>
<dbReference type="EMBL" id="LT934122">
    <property type="protein sequence ID" value="VAI61035.1"/>
    <property type="molecule type" value="Genomic_DNA"/>
</dbReference>
<evidence type="ECO:0000256" key="1">
    <source>
        <dbReference type="ARBA" id="ARBA00000971"/>
    </source>
</evidence>
<dbReference type="PROSITE" id="PS50059">
    <property type="entry name" value="FKBP_PPIASE"/>
    <property type="match status" value="1"/>
</dbReference>
<evidence type="ECO:0000259" key="10">
    <source>
        <dbReference type="PROSITE" id="PS50059"/>
    </source>
</evidence>
<comment type="similarity">
    <text evidence="3">Belongs to the FKBP-type PPIase family.</text>
</comment>
<reference evidence="11 12" key="1">
    <citation type="submission" date="2017-09" db="EMBL/GenBank/DDBJ databases">
        <authorList>
            <consortium name="International Durum Wheat Genome Sequencing Consortium (IDWGSC)"/>
            <person name="Milanesi L."/>
        </authorList>
    </citation>
    <scope>NUCLEOTIDE SEQUENCE [LARGE SCALE GENOMIC DNA]</scope>
    <source>
        <strain evidence="12">cv. Svevo</strain>
    </source>
</reference>
<proteinExistence type="inferred from homology"/>
<sequence length="196" mass="20586">MGAELLLLGGKVSAGGAAGSGAVAASSAGAGRCVAGRRRLAPVQPAALQWQHSHTRTRTTTDQKPPRQRCAAAELWRGDAEDGKMGFEKEILKAGTGPKPVKGQKVTVHCTGYGKDGDLSKKFWSTKDPGQQPFSFNIGLGSVIKGWDEGVMGMQLGEVARLTCTPDYAYGTGGFPAWGIQPNSVLIFEIEVLSAK</sequence>
<dbReference type="PANTHER" id="PTHR10516">
    <property type="entry name" value="PEPTIDYL-PROLYL CIS-TRANS ISOMERASE"/>
    <property type="match status" value="1"/>
</dbReference>